<reference evidence="2" key="1">
    <citation type="submission" date="2009-08" db="EMBL/GenBank/DDBJ databases">
        <title>Neuropeptide precursors in Rhodnius prolixus brain.</title>
        <authorList>
            <person name="Ons S."/>
            <person name="Sterkel M."/>
            <person name="Gaido V."/>
            <person name="Rivera-Pomar R.V."/>
        </authorList>
    </citation>
    <scope>NUCLEOTIDE SEQUENCE</scope>
</reference>
<dbReference type="EMBL" id="GQ452380">
    <property type="protein sequence ID" value="ACX48433.1"/>
    <property type="molecule type" value="mRNA"/>
</dbReference>
<proteinExistence type="evidence at transcript level"/>
<name>D0EAL7_RHOPR</name>
<evidence type="ECO:0000313" key="2">
    <source>
        <dbReference type="EMBL" id="ACX48433.1"/>
    </source>
</evidence>
<dbReference type="AlphaFoldDB" id="D0EAL7"/>
<accession>D0EAL7</accession>
<feature type="chain" id="PRO_5003007587" evidence="1">
    <location>
        <begin position="25"/>
        <end position="93"/>
    </location>
</feature>
<organism evidence="2">
    <name type="scientific">Rhodnius prolixus</name>
    <name type="common">Triatomid bug</name>
    <dbReference type="NCBI Taxonomy" id="13249"/>
    <lineage>
        <taxon>Eukaryota</taxon>
        <taxon>Metazoa</taxon>
        <taxon>Ecdysozoa</taxon>
        <taxon>Arthropoda</taxon>
        <taxon>Hexapoda</taxon>
        <taxon>Insecta</taxon>
        <taxon>Pterygota</taxon>
        <taxon>Neoptera</taxon>
        <taxon>Paraneoptera</taxon>
        <taxon>Hemiptera</taxon>
        <taxon>Heteroptera</taxon>
        <taxon>Panheteroptera</taxon>
        <taxon>Cimicomorpha</taxon>
        <taxon>Reduviidae</taxon>
        <taxon>Triatominae</taxon>
        <taxon>Rhodnius</taxon>
    </lineage>
</organism>
<feature type="signal peptide" evidence="1">
    <location>
        <begin position="1"/>
        <end position="24"/>
    </location>
</feature>
<sequence>MKIALSALCCLIAVALMFTPETTSAPAIQDYDSMRDLYELLLQREALPDSWAHKVVRKNNRSPQLRLRFGRRNDPTFLQEGDHLMDNSMIDTL</sequence>
<keyword evidence="2" id="KW-0527">Neuropeptide</keyword>
<protein>
    <submittedName>
        <fullName evidence="2">Short neuropeptide F</fullName>
    </submittedName>
</protein>
<dbReference type="GO" id="GO:0007218">
    <property type="term" value="P:neuropeptide signaling pathway"/>
    <property type="evidence" value="ECO:0007669"/>
    <property type="project" value="UniProtKB-KW"/>
</dbReference>
<evidence type="ECO:0000256" key="1">
    <source>
        <dbReference type="SAM" id="SignalP"/>
    </source>
</evidence>
<keyword evidence="1" id="KW-0732">Signal</keyword>